<proteinExistence type="predicted"/>
<evidence type="ECO:0000313" key="3">
    <source>
        <dbReference type="EMBL" id="MBV0900786.1"/>
    </source>
</evidence>
<dbReference type="Gene3D" id="3.40.50.2300">
    <property type="match status" value="2"/>
</dbReference>
<protein>
    <submittedName>
        <fullName evidence="3">ABC transporter substrate-binding protein</fullName>
    </submittedName>
</protein>
<accession>A0AA41FY80</accession>
<dbReference type="Pfam" id="PF13458">
    <property type="entry name" value="Peripla_BP_6"/>
    <property type="match status" value="1"/>
</dbReference>
<dbReference type="Proteomes" id="UP001166304">
    <property type="component" value="Unassembled WGS sequence"/>
</dbReference>
<dbReference type="PROSITE" id="PS51318">
    <property type="entry name" value="TAT"/>
    <property type="match status" value="1"/>
</dbReference>
<name>A0AA41FY80_9EURY</name>
<gene>
    <name evidence="3" type="ORF">KTS37_03205</name>
</gene>
<keyword evidence="4" id="KW-1185">Reference proteome</keyword>
<comment type="caution">
    <text evidence="3">The sequence shown here is derived from an EMBL/GenBank/DDBJ whole genome shotgun (WGS) entry which is preliminary data.</text>
</comment>
<evidence type="ECO:0000259" key="2">
    <source>
        <dbReference type="Pfam" id="PF13458"/>
    </source>
</evidence>
<feature type="domain" description="Leucine-binding protein" evidence="2">
    <location>
        <begin position="61"/>
        <end position="409"/>
    </location>
</feature>
<dbReference type="PROSITE" id="PS51257">
    <property type="entry name" value="PROKAR_LIPOPROTEIN"/>
    <property type="match status" value="1"/>
</dbReference>
<dbReference type="InterPro" id="IPR028081">
    <property type="entry name" value="Leu-bd"/>
</dbReference>
<evidence type="ECO:0000256" key="1">
    <source>
        <dbReference type="ARBA" id="ARBA00022729"/>
    </source>
</evidence>
<keyword evidence="1" id="KW-0732">Signal</keyword>
<dbReference type="RefSeq" id="WP_162411936.1">
    <property type="nucleotide sequence ID" value="NZ_JAHQXE010000001.1"/>
</dbReference>
<evidence type="ECO:0000313" key="4">
    <source>
        <dbReference type="Proteomes" id="UP001166304"/>
    </source>
</evidence>
<dbReference type="AlphaFoldDB" id="A0AA41FY80"/>
<dbReference type="PANTHER" id="PTHR30483">
    <property type="entry name" value="LEUCINE-SPECIFIC-BINDING PROTEIN"/>
    <property type="match status" value="1"/>
</dbReference>
<reference evidence="3" key="1">
    <citation type="submission" date="2021-06" db="EMBL/GenBank/DDBJ databases">
        <title>New haloarchaea isolates fom saline soil.</title>
        <authorList>
            <person name="Duran-Viseras A."/>
            <person name="Sanchez-Porro C.S."/>
            <person name="Ventosa A."/>
        </authorList>
    </citation>
    <scope>NUCLEOTIDE SEQUENCE</scope>
    <source>
        <strain evidence="3">JCM 18369</strain>
    </source>
</reference>
<organism evidence="3 4">
    <name type="scientific">Haloarcula salina</name>
    <dbReference type="NCBI Taxonomy" id="1429914"/>
    <lineage>
        <taxon>Archaea</taxon>
        <taxon>Methanobacteriati</taxon>
        <taxon>Methanobacteriota</taxon>
        <taxon>Stenosarchaea group</taxon>
        <taxon>Halobacteria</taxon>
        <taxon>Halobacteriales</taxon>
        <taxon>Haloarculaceae</taxon>
        <taxon>Haloarcula</taxon>
    </lineage>
</organism>
<dbReference type="PANTHER" id="PTHR30483:SF37">
    <property type="entry name" value="ABC TRANSPORTER SUBSTRATE-BINDING PROTEIN"/>
    <property type="match status" value="1"/>
</dbReference>
<dbReference type="InterPro" id="IPR051010">
    <property type="entry name" value="BCAA_transport"/>
</dbReference>
<sequence length="452" mass="47581">MKRTEPTERDTGGIGRRRLLSAIGGSAVAAALAGCSTLLSDGGGQQSGDGGDSGGSIPEEPIQAGLLTFTKGAPGVLGIQAQRGAELAVQRINEAGGIGGQRRIELDVVDEGSNPLDSYNQFIEEGKEVTFGPISSGTHSQIAPEVEKNEVVNVGTDGTVTTLYEETVPDPTYSFRFQNYDIMEVVTMAREAVERIGADEIETVAGVNPGYSFGEDEMRVFKQAITKLTGAEVVYEGFPELGASDMSNHITSINSEQPDVTFSSLWGGDVTTFVRQASANDMFDNTTVFGTTLYSAAGDVPADALAGTDIYSGSRNYYWGHPALGNWQPGRELFDAATAQDGVTVPTAHYMSGYGAVTAWATAVEKAIDLLGTYPSQGQIAQMLEGHGFFTPAGYHNMAEDHQGSSNSFAGAMVYDDDLGAARLDDVNIYSAAETAPPPGVAGSAWLDSWSS</sequence>
<dbReference type="InterPro" id="IPR028082">
    <property type="entry name" value="Peripla_BP_I"/>
</dbReference>
<dbReference type="InterPro" id="IPR006311">
    <property type="entry name" value="TAT_signal"/>
</dbReference>
<dbReference type="EMBL" id="JAHQXE010000001">
    <property type="protein sequence ID" value="MBV0900786.1"/>
    <property type="molecule type" value="Genomic_DNA"/>
</dbReference>
<dbReference type="SUPFAM" id="SSF53822">
    <property type="entry name" value="Periplasmic binding protein-like I"/>
    <property type="match status" value="1"/>
</dbReference>